<accession>A0A164P0R2</accession>
<keyword evidence="3" id="KW-1185">Reference proteome</keyword>
<evidence type="ECO:0000256" key="1">
    <source>
        <dbReference type="SAM" id="MobiDB-lite"/>
    </source>
</evidence>
<feature type="compositionally biased region" description="Basic and acidic residues" evidence="1">
    <location>
        <begin position="1"/>
        <end position="15"/>
    </location>
</feature>
<dbReference type="Proteomes" id="UP000076512">
    <property type="component" value="Unassembled WGS sequence"/>
</dbReference>
<protein>
    <submittedName>
        <fullName evidence="2">Uncharacterized protein</fullName>
    </submittedName>
</protein>
<gene>
    <name evidence="2" type="ORF">AWN90_23410</name>
</gene>
<dbReference type="AlphaFoldDB" id="A0A164P0R2"/>
<sequence>MESGQHDSAPEHSADREDDPPGDDPKSAEWITKMITAAERAGYRLHPHSNPPHSLLWQRVTDDPNAEPVWADDLPEWLR</sequence>
<evidence type="ECO:0000313" key="2">
    <source>
        <dbReference type="EMBL" id="KZM74962.1"/>
    </source>
</evidence>
<comment type="caution">
    <text evidence="2">The sequence shown here is derived from an EMBL/GenBank/DDBJ whole genome shotgun (WGS) entry which is preliminary data.</text>
</comment>
<feature type="region of interest" description="Disordered" evidence="1">
    <location>
        <begin position="1"/>
        <end position="28"/>
    </location>
</feature>
<proteinExistence type="predicted"/>
<dbReference type="RefSeq" id="WP_067586927.1">
    <property type="nucleotide sequence ID" value="NZ_JABMCZ010000005.1"/>
</dbReference>
<dbReference type="EMBL" id="LWGR01000004">
    <property type="protein sequence ID" value="KZM74962.1"/>
    <property type="molecule type" value="Genomic_DNA"/>
</dbReference>
<evidence type="ECO:0000313" key="3">
    <source>
        <dbReference type="Proteomes" id="UP000076512"/>
    </source>
</evidence>
<reference evidence="2 3" key="1">
    <citation type="submission" date="2016-04" db="EMBL/GenBank/DDBJ databases">
        <authorList>
            <person name="Evans L.H."/>
            <person name="Alamgir A."/>
            <person name="Owens N."/>
            <person name="Weber N.D."/>
            <person name="Virtaneva K."/>
            <person name="Barbian K."/>
            <person name="Babar A."/>
            <person name="Rosenke K."/>
        </authorList>
    </citation>
    <scope>NUCLEOTIDE SEQUENCE [LARGE SCALE GENOMIC DNA]</scope>
    <source>
        <strain evidence="2 3">IFM 0406</strain>
    </source>
</reference>
<organism evidence="2 3">
    <name type="scientific">Nocardia terpenica</name>
    <dbReference type="NCBI Taxonomy" id="455432"/>
    <lineage>
        <taxon>Bacteria</taxon>
        <taxon>Bacillati</taxon>
        <taxon>Actinomycetota</taxon>
        <taxon>Actinomycetes</taxon>
        <taxon>Mycobacteriales</taxon>
        <taxon>Nocardiaceae</taxon>
        <taxon>Nocardia</taxon>
    </lineage>
</organism>
<name>A0A164P0R2_9NOCA</name>